<keyword evidence="9" id="KW-0472">Membrane</keyword>
<keyword evidence="6" id="KW-0547">Nucleotide-binding</keyword>
<comment type="subcellular location">
    <subcellularLocation>
        <location evidence="1">Cell membrane</location>
        <topology evidence="1">Peripheral membrane protein</topology>
    </subcellularLocation>
</comment>
<dbReference type="SMART" id="SM00382">
    <property type="entry name" value="AAA"/>
    <property type="match status" value="2"/>
</dbReference>
<dbReference type="PROSITE" id="PS50893">
    <property type="entry name" value="ABC_TRANSPORTER_2"/>
    <property type="match status" value="2"/>
</dbReference>
<dbReference type="OrthoDB" id="9771863at2"/>
<evidence type="ECO:0000313" key="11">
    <source>
        <dbReference type="EMBL" id="QEL17281.1"/>
    </source>
</evidence>
<keyword evidence="12" id="KW-1185">Reference proteome</keyword>
<evidence type="ECO:0000256" key="9">
    <source>
        <dbReference type="ARBA" id="ARBA00023136"/>
    </source>
</evidence>
<evidence type="ECO:0000256" key="3">
    <source>
        <dbReference type="ARBA" id="ARBA00022475"/>
    </source>
</evidence>
<dbReference type="InterPro" id="IPR027417">
    <property type="entry name" value="P-loop_NTPase"/>
</dbReference>
<keyword evidence="3" id="KW-1003">Cell membrane</keyword>
<dbReference type="GO" id="GO:0005886">
    <property type="term" value="C:plasma membrane"/>
    <property type="evidence" value="ECO:0007669"/>
    <property type="project" value="UniProtKB-SubCell"/>
</dbReference>
<keyword evidence="7 11" id="KW-0067">ATP-binding</keyword>
<evidence type="ECO:0000256" key="4">
    <source>
        <dbReference type="ARBA" id="ARBA00022597"/>
    </source>
</evidence>
<dbReference type="PANTHER" id="PTHR43790">
    <property type="entry name" value="CARBOHYDRATE TRANSPORT ATP-BINDING PROTEIN MG119-RELATED"/>
    <property type="match status" value="1"/>
</dbReference>
<dbReference type="PANTHER" id="PTHR43790:SF3">
    <property type="entry name" value="D-ALLOSE IMPORT ATP-BINDING PROTEIN ALSA-RELATED"/>
    <property type="match status" value="1"/>
</dbReference>
<organism evidence="11 12">
    <name type="scientific">Limnoglobus roseus</name>
    <dbReference type="NCBI Taxonomy" id="2598579"/>
    <lineage>
        <taxon>Bacteria</taxon>
        <taxon>Pseudomonadati</taxon>
        <taxon>Planctomycetota</taxon>
        <taxon>Planctomycetia</taxon>
        <taxon>Gemmatales</taxon>
        <taxon>Gemmataceae</taxon>
        <taxon>Limnoglobus</taxon>
    </lineage>
</organism>
<evidence type="ECO:0000313" key="12">
    <source>
        <dbReference type="Proteomes" id="UP000324974"/>
    </source>
</evidence>
<dbReference type="Gene3D" id="3.40.50.300">
    <property type="entry name" value="P-loop containing nucleotide triphosphate hydrolases"/>
    <property type="match status" value="2"/>
</dbReference>
<dbReference type="AlphaFoldDB" id="A0A5C1ADA4"/>
<keyword evidence="2" id="KW-0813">Transport</keyword>
<keyword evidence="5" id="KW-0677">Repeat</keyword>
<proteinExistence type="predicted"/>
<feature type="domain" description="ABC transporter" evidence="10">
    <location>
        <begin position="261"/>
        <end position="502"/>
    </location>
</feature>
<dbReference type="GO" id="GO:0016887">
    <property type="term" value="F:ATP hydrolysis activity"/>
    <property type="evidence" value="ECO:0007669"/>
    <property type="project" value="InterPro"/>
</dbReference>
<dbReference type="InterPro" id="IPR003593">
    <property type="entry name" value="AAA+_ATPase"/>
</dbReference>
<dbReference type="Pfam" id="PF00005">
    <property type="entry name" value="ABC_tran"/>
    <property type="match status" value="2"/>
</dbReference>
<evidence type="ECO:0000259" key="10">
    <source>
        <dbReference type="PROSITE" id="PS50893"/>
    </source>
</evidence>
<evidence type="ECO:0000256" key="2">
    <source>
        <dbReference type="ARBA" id="ARBA00022448"/>
    </source>
</evidence>
<evidence type="ECO:0000256" key="6">
    <source>
        <dbReference type="ARBA" id="ARBA00022741"/>
    </source>
</evidence>
<gene>
    <name evidence="11" type="ORF">PX52LOC_04264</name>
</gene>
<reference evidence="12" key="1">
    <citation type="submission" date="2019-08" db="EMBL/GenBank/DDBJ databases">
        <title>Limnoglobus roseus gen. nov., sp. nov., a novel freshwater planctomycete with a giant genome from the family Gemmataceae.</title>
        <authorList>
            <person name="Kulichevskaya I.S."/>
            <person name="Naumoff D.G."/>
            <person name="Miroshnikov K."/>
            <person name="Ivanova A."/>
            <person name="Philippov D.A."/>
            <person name="Hakobyan A."/>
            <person name="Rijpstra I.C."/>
            <person name="Sinninghe Damste J.S."/>
            <person name="Liesack W."/>
            <person name="Dedysh S.N."/>
        </authorList>
    </citation>
    <scope>NUCLEOTIDE SEQUENCE [LARGE SCALE GENOMIC DNA]</scope>
    <source>
        <strain evidence="12">PX52</strain>
    </source>
</reference>
<sequence length="503" mass="54152">MPTAPRLCITAARKQFPGVLALDGVSLTLAPGEVLAVVGENGAGKSTLMKIVGGVYQPDAGEMQLDGQSVQFNGPAAAIAAGVSLIHQELNLAENLTVVDNLFLGREATRGGPLRVLDRRTTTQRAQELLTRVGLPASRATARVESLPPGEKQLVEIARALGLDVRILIMDEPTSSLTQRETETLYGVIDALKATGVSVLYISHRLAEVKRVADRVTVLRDGRNAGELSRAEINHDNLVRLMVGRDLKQFYPKDHRKGGGSAIFTVRNLLYRNGPATPATFEVRAGEILGMAGLVGAGRTELAEAIFGVRTAVGGEVVLNGEQRKIRRPADAIRAGVFLVPEDRRLHGLVLPESVGFNLSLPNLDRLTSLFGVRRPAEKELHKTWIDRLRVKTPSANQTVGLLSGGNQQKVVYGKWLARGPKLLILDEPTRGVDVGAKAEIYALVDELAGQGVAVWMITSDMEELLGMSDRVLVMHEGRIAGELAREKLTEEAVMRLATGGTA</sequence>
<dbReference type="RefSeq" id="WP_149111914.1">
    <property type="nucleotide sequence ID" value="NZ_CP042425.1"/>
</dbReference>
<dbReference type="InterPro" id="IPR003439">
    <property type="entry name" value="ABC_transporter-like_ATP-bd"/>
</dbReference>
<evidence type="ECO:0000256" key="5">
    <source>
        <dbReference type="ARBA" id="ARBA00022737"/>
    </source>
</evidence>
<accession>A0A5C1ADA4</accession>
<dbReference type="GO" id="GO:0005524">
    <property type="term" value="F:ATP binding"/>
    <property type="evidence" value="ECO:0007669"/>
    <property type="project" value="UniProtKB-KW"/>
</dbReference>
<feature type="domain" description="ABC transporter" evidence="10">
    <location>
        <begin position="7"/>
        <end position="246"/>
    </location>
</feature>
<protein>
    <submittedName>
        <fullName evidence="11">Sugar ABC transporter ATP-binding protein</fullName>
    </submittedName>
</protein>
<dbReference type="Proteomes" id="UP000324974">
    <property type="component" value="Chromosome"/>
</dbReference>
<dbReference type="KEGG" id="lrs:PX52LOC_04264"/>
<keyword evidence="4" id="KW-0762">Sugar transport</keyword>
<dbReference type="SUPFAM" id="SSF52540">
    <property type="entry name" value="P-loop containing nucleoside triphosphate hydrolases"/>
    <property type="match status" value="2"/>
</dbReference>
<evidence type="ECO:0000256" key="1">
    <source>
        <dbReference type="ARBA" id="ARBA00004202"/>
    </source>
</evidence>
<dbReference type="EMBL" id="CP042425">
    <property type="protein sequence ID" value="QEL17281.1"/>
    <property type="molecule type" value="Genomic_DNA"/>
</dbReference>
<dbReference type="FunFam" id="3.40.50.300:FF:000127">
    <property type="entry name" value="Ribose import ATP-binding protein RbsA"/>
    <property type="match status" value="1"/>
</dbReference>
<dbReference type="InterPro" id="IPR050107">
    <property type="entry name" value="ABC_carbohydrate_import_ATPase"/>
</dbReference>
<name>A0A5C1ADA4_9BACT</name>
<evidence type="ECO:0000256" key="8">
    <source>
        <dbReference type="ARBA" id="ARBA00022967"/>
    </source>
</evidence>
<dbReference type="CDD" id="cd03216">
    <property type="entry name" value="ABC_Carb_Monos_I"/>
    <property type="match status" value="1"/>
</dbReference>
<keyword evidence="8" id="KW-1278">Translocase</keyword>
<evidence type="ECO:0000256" key="7">
    <source>
        <dbReference type="ARBA" id="ARBA00022840"/>
    </source>
</evidence>
<dbReference type="CDD" id="cd03215">
    <property type="entry name" value="ABC_Carb_Monos_II"/>
    <property type="match status" value="1"/>
</dbReference>